<evidence type="ECO:0000256" key="18">
    <source>
        <dbReference type="SAM" id="MobiDB-lite"/>
    </source>
</evidence>
<evidence type="ECO:0000256" key="4">
    <source>
        <dbReference type="ARBA" id="ARBA00007947"/>
    </source>
</evidence>
<dbReference type="NCBIfam" id="TIGR01173">
    <property type="entry name" value="glmU"/>
    <property type="match status" value="1"/>
</dbReference>
<evidence type="ECO:0000256" key="12">
    <source>
        <dbReference type="ARBA" id="ARBA00022984"/>
    </source>
</evidence>
<sequence>MSGLDYAIVLAAGEGTRMKSTTPKVLHSIAGRTLLGHVLTAVEELSPKNIRVVVGSGRESVEAHIAQISPLSKSVFQERRGGTGHATQLALEGVSATGTVLILAGDTPLLSADSLRQLVQAHLDGGHSATVLTAEHPDPTGYGRIIRDDSGDLIAIVEERDASDIEREIEEINSGVYVFDLKKLQSVIGELTNSNSQGELYLTDVIALLRKKGDRVVPILTPDFIEILGVNDRVQLAECAALMRDQINDHWMRQGVTFIDPTTTWIDSSVELSPDVLIYPGSALAGATKIASGAVIGPRTTLIDCTVDAGAHIKESYCSGAKVGQGAVVGPFAHLRTGAVLASDSRVGAYVEIKNSTLGQGSKVPHLSYVGDATIGVGTNIGAGTIFANYDGLEKHQTTIGDHVRIGSDTILIAPVTVGDGAYTAAGSAITEDVPSGSIGVARGKQRNVLGWVLRKRPGTKSAEVSDTSAKKGKPTS</sequence>
<evidence type="ECO:0000256" key="8">
    <source>
        <dbReference type="ARBA" id="ARBA00022723"/>
    </source>
</evidence>
<evidence type="ECO:0000313" key="27">
    <source>
        <dbReference type="EMBL" id="CAB4970030.1"/>
    </source>
</evidence>
<dbReference type="InterPro" id="IPR005882">
    <property type="entry name" value="Bifunctional_GlmU"/>
</dbReference>
<dbReference type="InterPro" id="IPR001451">
    <property type="entry name" value="Hexapep"/>
</dbReference>
<evidence type="ECO:0000256" key="10">
    <source>
        <dbReference type="ARBA" id="ARBA00022842"/>
    </source>
</evidence>
<organism evidence="21">
    <name type="scientific">freshwater metagenome</name>
    <dbReference type="NCBI Taxonomy" id="449393"/>
    <lineage>
        <taxon>unclassified sequences</taxon>
        <taxon>metagenomes</taxon>
        <taxon>ecological metagenomes</taxon>
    </lineage>
</organism>
<dbReference type="HAMAP" id="MF_01631">
    <property type="entry name" value="GlmU"/>
    <property type="match status" value="1"/>
</dbReference>
<keyword evidence="12" id="KW-0573">Peptidoglycan synthesis</keyword>
<dbReference type="GO" id="GO:0071555">
    <property type="term" value="P:cell wall organization"/>
    <property type="evidence" value="ECO:0007669"/>
    <property type="project" value="UniProtKB-KW"/>
</dbReference>
<evidence type="ECO:0000256" key="16">
    <source>
        <dbReference type="ARBA" id="ARBA00048247"/>
    </source>
</evidence>
<dbReference type="EMBL" id="CAFBPG010000004">
    <property type="protein sequence ID" value="CAB5002710.1"/>
    <property type="molecule type" value="Genomic_DNA"/>
</dbReference>
<evidence type="ECO:0000256" key="11">
    <source>
        <dbReference type="ARBA" id="ARBA00022960"/>
    </source>
</evidence>
<keyword evidence="15" id="KW-0961">Cell wall biogenesis/degradation</keyword>
<dbReference type="EMBL" id="CAFBQZ010000003">
    <property type="protein sequence ID" value="CAB5069909.1"/>
    <property type="molecule type" value="Genomic_DNA"/>
</dbReference>
<keyword evidence="6" id="KW-0808">Transferase</keyword>
<dbReference type="PANTHER" id="PTHR43584:SF3">
    <property type="entry name" value="BIFUNCTIONAL PROTEIN GLMU"/>
    <property type="match status" value="1"/>
</dbReference>
<evidence type="ECO:0000256" key="7">
    <source>
        <dbReference type="ARBA" id="ARBA00022695"/>
    </source>
</evidence>
<accession>A0A6J6LF23</accession>
<dbReference type="EMBL" id="CAEZZZ010000004">
    <property type="protein sequence ID" value="CAB4771789.1"/>
    <property type="molecule type" value="Genomic_DNA"/>
</dbReference>
<comment type="similarity">
    <text evidence="4">In the N-terminal section; belongs to the N-acetylglucosamine-1-phosphate uridyltransferase family.</text>
</comment>
<dbReference type="EMBL" id="CAEZXT010000005">
    <property type="protein sequence ID" value="CAB4689349.1"/>
    <property type="molecule type" value="Genomic_DNA"/>
</dbReference>
<keyword evidence="5" id="KW-0963">Cytoplasm</keyword>
<dbReference type="GO" id="GO:0019134">
    <property type="term" value="F:glucosamine-1-phosphate N-acetyltransferase activity"/>
    <property type="evidence" value="ECO:0007669"/>
    <property type="project" value="UniProtKB-EC"/>
</dbReference>
<evidence type="ECO:0000313" key="28">
    <source>
        <dbReference type="EMBL" id="CAB5002710.1"/>
    </source>
</evidence>
<dbReference type="GO" id="GO:0003977">
    <property type="term" value="F:UDP-N-acetylglucosamine diphosphorylase activity"/>
    <property type="evidence" value="ECO:0007669"/>
    <property type="project" value="UniProtKB-EC"/>
</dbReference>
<dbReference type="Pfam" id="PF12804">
    <property type="entry name" value="NTP_transf_3"/>
    <property type="match status" value="1"/>
</dbReference>
<dbReference type="InterPro" id="IPR025877">
    <property type="entry name" value="MobA-like_NTP_Trfase"/>
</dbReference>
<dbReference type="EMBL" id="CAEZUA010000003">
    <property type="protein sequence ID" value="CAB4580377.1"/>
    <property type="molecule type" value="Genomic_DNA"/>
</dbReference>
<keyword evidence="11" id="KW-0133">Cell shape</keyword>
<comment type="catalytic activity">
    <reaction evidence="17">
        <text>N-acetyl-alpha-D-glucosamine 1-phosphate + UTP + H(+) = UDP-N-acetyl-alpha-D-glucosamine + diphosphate</text>
        <dbReference type="Rhea" id="RHEA:13509"/>
        <dbReference type="ChEBI" id="CHEBI:15378"/>
        <dbReference type="ChEBI" id="CHEBI:33019"/>
        <dbReference type="ChEBI" id="CHEBI:46398"/>
        <dbReference type="ChEBI" id="CHEBI:57705"/>
        <dbReference type="ChEBI" id="CHEBI:57776"/>
        <dbReference type="EC" id="2.7.7.23"/>
    </reaction>
</comment>
<keyword evidence="10" id="KW-0460">Magnesium</keyword>
<keyword evidence="8" id="KW-0479">Metal-binding</keyword>
<dbReference type="EMBL" id="CAFBJH010000010">
    <property type="protein sequence ID" value="CAB4848319.1"/>
    <property type="molecule type" value="Genomic_DNA"/>
</dbReference>
<reference evidence="21" key="1">
    <citation type="submission" date="2020-05" db="EMBL/GenBank/DDBJ databases">
        <authorList>
            <person name="Chiriac C."/>
            <person name="Salcher M."/>
            <person name="Ghai R."/>
            <person name="Kavagutti S V."/>
        </authorList>
    </citation>
    <scope>NUCLEOTIDE SEQUENCE</scope>
</reference>
<comment type="catalytic activity">
    <reaction evidence="16">
        <text>alpha-D-glucosamine 1-phosphate + acetyl-CoA = N-acetyl-alpha-D-glucosamine 1-phosphate + CoA + H(+)</text>
        <dbReference type="Rhea" id="RHEA:13725"/>
        <dbReference type="ChEBI" id="CHEBI:15378"/>
        <dbReference type="ChEBI" id="CHEBI:57287"/>
        <dbReference type="ChEBI" id="CHEBI:57288"/>
        <dbReference type="ChEBI" id="CHEBI:57776"/>
        <dbReference type="ChEBI" id="CHEBI:58516"/>
        <dbReference type="EC" id="2.3.1.157"/>
    </reaction>
</comment>
<dbReference type="InterPro" id="IPR029044">
    <property type="entry name" value="Nucleotide-diphossugar_trans"/>
</dbReference>
<feature type="region of interest" description="Disordered" evidence="18">
    <location>
        <begin position="458"/>
        <end position="477"/>
    </location>
</feature>
<evidence type="ECO:0000256" key="14">
    <source>
        <dbReference type="ARBA" id="ARBA00023315"/>
    </source>
</evidence>
<evidence type="ECO:0000256" key="2">
    <source>
        <dbReference type="ARBA" id="ARBA00004496"/>
    </source>
</evidence>
<dbReference type="GO" id="GO:0006048">
    <property type="term" value="P:UDP-N-acetylglucosamine biosynthetic process"/>
    <property type="evidence" value="ECO:0007669"/>
    <property type="project" value="InterPro"/>
</dbReference>
<keyword evidence="14" id="KW-0012">Acyltransferase</keyword>
<evidence type="ECO:0000256" key="5">
    <source>
        <dbReference type="ARBA" id="ARBA00022490"/>
    </source>
</evidence>
<dbReference type="Gene3D" id="3.90.550.10">
    <property type="entry name" value="Spore Coat Polysaccharide Biosynthesis Protein SpsA, Chain A"/>
    <property type="match status" value="1"/>
</dbReference>
<name>A0A6J6LF23_9ZZZZ</name>
<dbReference type="CDD" id="cd02540">
    <property type="entry name" value="GT2_GlmU_N_bac"/>
    <property type="match status" value="1"/>
</dbReference>
<dbReference type="NCBIfam" id="NF010934">
    <property type="entry name" value="PRK14354.1"/>
    <property type="match status" value="1"/>
</dbReference>
<dbReference type="GO" id="GO:0008360">
    <property type="term" value="P:regulation of cell shape"/>
    <property type="evidence" value="ECO:0007669"/>
    <property type="project" value="UniProtKB-KW"/>
</dbReference>
<dbReference type="SUPFAM" id="SSF51161">
    <property type="entry name" value="Trimeric LpxA-like enzymes"/>
    <property type="match status" value="1"/>
</dbReference>
<dbReference type="GO" id="GO:0009252">
    <property type="term" value="P:peptidoglycan biosynthetic process"/>
    <property type="evidence" value="ECO:0007669"/>
    <property type="project" value="UniProtKB-KW"/>
</dbReference>
<proteinExistence type="inferred from homology"/>
<keyword evidence="13" id="KW-0511">Multifunctional enzyme</keyword>
<evidence type="ECO:0000256" key="3">
    <source>
        <dbReference type="ARBA" id="ARBA00007707"/>
    </source>
</evidence>
<dbReference type="GO" id="GO:0005737">
    <property type="term" value="C:cytoplasm"/>
    <property type="evidence" value="ECO:0007669"/>
    <property type="project" value="UniProtKB-SubCell"/>
</dbReference>
<evidence type="ECO:0000256" key="6">
    <source>
        <dbReference type="ARBA" id="ARBA00022679"/>
    </source>
</evidence>
<evidence type="ECO:0000313" key="26">
    <source>
        <dbReference type="EMBL" id="CAB4891898.1"/>
    </source>
</evidence>
<dbReference type="GO" id="GO:0000902">
    <property type="term" value="P:cell morphogenesis"/>
    <property type="evidence" value="ECO:0007669"/>
    <property type="project" value="InterPro"/>
</dbReference>
<evidence type="ECO:0000313" key="25">
    <source>
        <dbReference type="EMBL" id="CAB4848319.1"/>
    </source>
</evidence>
<evidence type="ECO:0000313" key="22">
    <source>
        <dbReference type="EMBL" id="CAB4689349.1"/>
    </source>
</evidence>
<dbReference type="NCBIfam" id="NF010932">
    <property type="entry name" value="PRK14352.1"/>
    <property type="match status" value="1"/>
</dbReference>
<dbReference type="InterPro" id="IPR011004">
    <property type="entry name" value="Trimer_LpxA-like_sf"/>
</dbReference>
<dbReference type="GO" id="GO:0000287">
    <property type="term" value="F:magnesium ion binding"/>
    <property type="evidence" value="ECO:0007669"/>
    <property type="project" value="InterPro"/>
</dbReference>
<dbReference type="CDD" id="cd03353">
    <property type="entry name" value="LbH_GlmU_C"/>
    <property type="match status" value="1"/>
</dbReference>
<dbReference type="EMBL" id="CAFAAR010000013">
    <property type="protein sequence ID" value="CAB4797693.1"/>
    <property type="molecule type" value="Genomic_DNA"/>
</dbReference>
<evidence type="ECO:0000256" key="13">
    <source>
        <dbReference type="ARBA" id="ARBA00023268"/>
    </source>
</evidence>
<dbReference type="EMBL" id="CAFBMI010000006">
    <property type="protein sequence ID" value="CAB4891898.1"/>
    <property type="molecule type" value="Genomic_DNA"/>
</dbReference>
<dbReference type="SUPFAM" id="SSF53448">
    <property type="entry name" value="Nucleotide-diphospho-sugar transferases"/>
    <property type="match status" value="1"/>
</dbReference>
<evidence type="ECO:0000313" key="29">
    <source>
        <dbReference type="EMBL" id="CAB5069909.1"/>
    </source>
</evidence>
<keyword evidence="9" id="KW-0677">Repeat</keyword>
<evidence type="ECO:0000313" key="21">
    <source>
        <dbReference type="EMBL" id="CAB4660312.1"/>
    </source>
</evidence>
<dbReference type="Pfam" id="PF00132">
    <property type="entry name" value="Hexapep"/>
    <property type="match status" value="1"/>
</dbReference>
<feature type="domain" description="MobA-like NTP transferase" evidence="19">
    <location>
        <begin position="7"/>
        <end position="145"/>
    </location>
</feature>
<evidence type="ECO:0000256" key="1">
    <source>
        <dbReference type="ARBA" id="ARBA00001946"/>
    </source>
</evidence>
<dbReference type="InterPro" id="IPR038009">
    <property type="entry name" value="GlmU_C_LbH"/>
</dbReference>
<evidence type="ECO:0000313" key="23">
    <source>
        <dbReference type="EMBL" id="CAB4771789.1"/>
    </source>
</evidence>
<dbReference type="InterPro" id="IPR050065">
    <property type="entry name" value="GlmU-like"/>
</dbReference>
<evidence type="ECO:0000313" key="24">
    <source>
        <dbReference type="EMBL" id="CAB4797693.1"/>
    </source>
</evidence>
<dbReference type="Gene3D" id="2.160.10.10">
    <property type="entry name" value="Hexapeptide repeat proteins"/>
    <property type="match status" value="1"/>
</dbReference>
<gene>
    <name evidence="20" type="ORF">UFOPK1773_00104</name>
    <name evidence="21" type="ORF">UFOPK2288_00402</name>
    <name evidence="22" type="ORF">UFOPK2589_00157</name>
    <name evidence="23" type="ORF">UFOPK2931_00189</name>
    <name evidence="24" type="ORF">UFOPK3056_00292</name>
    <name evidence="25" type="ORF">UFOPK3287_00291</name>
    <name evidence="26" type="ORF">UFOPK3558_00149</name>
    <name evidence="27" type="ORF">UFOPK3916_00316</name>
    <name evidence="28" type="ORF">UFOPK4074_00118</name>
    <name evidence="29" type="ORF">UFOPK4372_00100</name>
</gene>
<evidence type="ECO:0000256" key="15">
    <source>
        <dbReference type="ARBA" id="ARBA00023316"/>
    </source>
</evidence>
<dbReference type="AlphaFoldDB" id="A0A6J6LF23"/>
<evidence type="ECO:0000313" key="20">
    <source>
        <dbReference type="EMBL" id="CAB4580377.1"/>
    </source>
</evidence>
<dbReference type="EMBL" id="CAFBOE010000013">
    <property type="protein sequence ID" value="CAB4970030.1"/>
    <property type="molecule type" value="Genomic_DNA"/>
</dbReference>
<dbReference type="EMBL" id="CAEZWS010000013">
    <property type="protein sequence ID" value="CAB4660312.1"/>
    <property type="molecule type" value="Genomic_DNA"/>
</dbReference>
<comment type="cofactor">
    <cofactor evidence="1">
        <name>Mg(2+)</name>
        <dbReference type="ChEBI" id="CHEBI:18420"/>
    </cofactor>
</comment>
<comment type="similarity">
    <text evidence="3">In the C-terminal section; belongs to the transferase hexapeptide repeat family.</text>
</comment>
<comment type="subcellular location">
    <subcellularLocation>
        <location evidence="2">Cytoplasm</location>
    </subcellularLocation>
</comment>
<dbReference type="PANTHER" id="PTHR43584">
    <property type="entry name" value="NUCLEOTIDYL TRANSFERASE"/>
    <property type="match status" value="1"/>
</dbReference>
<keyword evidence="7" id="KW-0548">Nucleotidyltransferase</keyword>
<evidence type="ECO:0000259" key="19">
    <source>
        <dbReference type="Pfam" id="PF12804"/>
    </source>
</evidence>
<evidence type="ECO:0000256" key="9">
    <source>
        <dbReference type="ARBA" id="ARBA00022737"/>
    </source>
</evidence>
<protein>
    <submittedName>
        <fullName evidence="21">Unannotated protein</fullName>
    </submittedName>
</protein>
<evidence type="ECO:0000256" key="17">
    <source>
        <dbReference type="ARBA" id="ARBA00048493"/>
    </source>
</evidence>